<keyword evidence="4 7" id="KW-1133">Transmembrane helix</keyword>
<feature type="transmembrane region" description="Helical" evidence="7">
    <location>
        <begin position="178"/>
        <end position="197"/>
    </location>
</feature>
<keyword evidence="5 7" id="KW-0472">Membrane</keyword>
<evidence type="ECO:0000313" key="10">
    <source>
        <dbReference type="Proteomes" id="UP000660047"/>
    </source>
</evidence>
<evidence type="ECO:0000313" key="9">
    <source>
        <dbReference type="EMBL" id="GFO93422.1"/>
    </source>
</evidence>
<dbReference type="AlphaFoldDB" id="A0AAI9NXC8"/>
<accession>A0AAI9NXC8</accession>
<dbReference type="InterPro" id="IPR007829">
    <property type="entry name" value="TM2"/>
</dbReference>
<dbReference type="Proteomes" id="UP000660047">
    <property type="component" value="Unassembled WGS sequence"/>
</dbReference>
<evidence type="ECO:0000256" key="4">
    <source>
        <dbReference type="ARBA" id="ARBA00022989"/>
    </source>
</evidence>
<proteinExistence type="predicted"/>
<protein>
    <recommendedName>
        <fullName evidence="8">TM2 domain-containing protein</fullName>
    </recommendedName>
</protein>
<keyword evidence="3" id="KW-0732">Signal</keyword>
<dbReference type="InterPro" id="IPR050932">
    <property type="entry name" value="TM2D1-3-like"/>
</dbReference>
<keyword evidence="6" id="KW-0325">Glycoprotein</keyword>
<organism evidence="9 10">
    <name type="scientific">Coprococcus eutactus</name>
    <dbReference type="NCBI Taxonomy" id="33043"/>
    <lineage>
        <taxon>Bacteria</taxon>
        <taxon>Bacillati</taxon>
        <taxon>Bacillota</taxon>
        <taxon>Clostridia</taxon>
        <taxon>Lachnospirales</taxon>
        <taxon>Lachnospiraceae</taxon>
        <taxon>Coprococcus</taxon>
    </lineage>
</organism>
<evidence type="ECO:0000256" key="5">
    <source>
        <dbReference type="ARBA" id="ARBA00023136"/>
    </source>
</evidence>
<dbReference type="RefSeq" id="WP_055222963.1">
    <property type="nucleotide sequence ID" value="NZ_BLYL01000002.1"/>
</dbReference>
<evidence type="ECO:0000256" key="7">
    <source>
        <dbReference type="SAM" id="Phobius"/>
    </source>
</evidence>
<dbReference type="EMBL" id="BLYL01000002">
    <property type="protein sequence ID" value="GFO93422.1"/>
    <property type="molecule type" value="Genomic_DNA"/>
</dbReference>
<keyword evidence="2 7" id="KW-0812">Transmembrane</keyword>
<comment type="caution">
    <text evidence="9">The sequence shown here is derived from an EMBL/GenBank/DDBJ whole genome shotgun (WGS) entry which is preliminary data.</text>
</comment>
<evidence type="ECO:0000256" key="2">
    <source>
        <dbReference type="ARBA" id="ARBA00022692"/>
    </source>
</evidence>
<feature type="transmembrane region" description="Helical" evidence="7">
    <location>
        <begin position="152"/>
        <end position="172"/>
    </location>
</feature>
<evidence type="ECO:0000256" key="1">
    <source>
        <dbReference type="ARBA" id="ARBA00004141"/>
    </source>
</evidence>
<evidence type="ECO:0000256" key="3">
    <source>
        <dbReference type="ARBA" id="ARBA00022729"/>
    </source>
</evidence>
<evidence type="ECO:0000256" key="6">
    <source>
        <dbReference type="ARBA" id="ARBA00023180"/>
    </source>
</evidence>
<sequence length="215" mass="23472">MVDIKSMAAATAPREFELSYTTTIEDVYEKLNTHASAFKMPFKIKGGIPGKRISFEKEPNLDVTVWVFVKDGNKIKVMANIQENTTTVNGMRVDKNSVIQKGVSGVANLPIQRGEYLDEVTENVKKILNGEQVEDYVAPVGVNGSGQTEKDWLVALLLCLFLGGVGGHRFYVGKVGSGILYLFTAGVFGIGVLVDLIKIITGKFTDKDGNPIQKK</sequence>
<comment type="subcellular location">
    <subcellularLocation>
        <location evidence="1">Membrane</location>
        <topology evidence="1">Multi-pass membrane protein</topology>
    </subcellularLocation>
</comment>
<dbReference type="Pfam" id="PF05154">
    <property type="entry name" value="TM2"/>
    <property type="match status" value="1"/>
</dbReference>
<evidence type="ECO:0000259" key="8">
    <source>
        <dbReference type="Pfam" id="PF05154"/>
    </source>
</evidence>
<dbReference type="PANTHER" id="PTHR21016">
    <property type="entry name" value="BETA-AMYLOID BINDING PROTEIN-RELATED"/>
    <property type="match status" value="1"/>
</dbReference>
<dbReference type="PANTHER" id="PTHR21016:SF7">
    <property type="entry name" value="TM2 DOMAIN-CONTAINING PROTEIN 3"/>
    <property type="match status" value="1"/>
</dbReference>
<feature type="domain" description="TM2" evidence="8">
    <location>
        <begin position="149"/>
        <end position="197"/>
    </location>
</feature>
<dbReference type="GO" id="GO:0016020">
    <property type="term" value="C:membrane"/>
    <property type="evidence" value="ECO:0007669"/>
    <property type="project" value="UniProtKB-SubCell"/>
</dbReference>
<reference evidence="9" key="1">
    <citation type="submission" date="2020-06" db="EMBL/GenBank/DDBJ databases">
        <title>Characterization of fructooligosaccharide metabolism and fructooligosaccharide-degrading enzymes in human commensal butyrate producers.</title>
        <authorList>
            <person name="Tanno H."/>
            <person name="Fujii T."/>
            <person name="Hirano K."/>
            <person name="Maeno S."/>
            <person name="Tonozuka T."/>
            <person name="Sakamoto M."/>
            <person name="Ohkuma M."/>
            <person name="Tochio T."/>
            <person name="Endo A."/>
        </authorList>
    </citation>
    <scope>NUCLEOTIDE SEQUENCE</scope>
    <source>
        <strain evidence="9">JCM 31265</strain>
    </source>
</reference>
<name>A0AAI9NXC8_9FIRM</name>
<gene>
    <name evidence="9" type="ORF">COEU31_04680</name>
</gene>